<dbReference type="Proteomes" id="UP001610706">
    <property type="component" value="Unassembled WGS sequence"/>
</dbReference>
<proteinExistence type="predicted"/>
<protein>
    <submittedName>
        <fullName evidence="1">PilZ domain-containing protein</fullName>
    </submittedName>
</protein>
<accession>A0ABW7NYC1</accession>
<reference evidence="1 2" key="1">
    <citation type="submission" date="2024-08" db="EMBL/GenBank/DDBJ databases">
        <title>Oceanimonas smirnovii Genome sequencing and assembly.</title>
        <authorList>
            <person name="Tang B."/>
        </authorList>
    </citation>
    <scope>NUCLEOTIDE SEQUENCE [LARGE SCALE GENOMIC DNA]</scope>
    <source>
        <strain evidence="1 2">OS2020-119</strain>
    </source>
</reference>
<organism evidence="1 2">
    <name type="scientific">Oceanimonas smirnovii</name>
    <dbReference type="NCBI Taxonomy" id="264574"/>
    <lineage>
        <taxon>Bacteria</taxon>
        <taxon>Pseudomonadati</taxon>
        <taxon>Pseudomonadota</taxon>
        <taxon>Gammaproteobacteria</taxon>
        <taxon>Aeromonadales</taxon>
        <taxon>Aeromonadaceae</taxon>
        <taxon>Oceanimonas</taxon>
    </lineage>
</organism>
<evidence type="ECO:0000313" key="2">
    <source>
        <dbReference type="Proteomes" id="UP001610706"/>
    </source>
</evidence>
<name>A0ABW7NYC1_9GAMM</name>
<comment type="caution">
    <text evidence="1">The sequence shown here is derived from an EMBL/GenBank/DDBJ whole genome shotgun (WGS) entry which is preliminary data.</text>
</comment>
<dbReference type="RefSeq" id="WP_019935544.1">
    <property type="nucleotide sequence ID" value="NZ_CP166302.1"/>
</dbReference>
<dbReference type="EMBL" id="JBGFTR010000002">
    <property type="protein sequence ID" value="MFH7564205.1"/>
    <property type="molecule type" value="Genomic_DNA"/>
</dbReference>
<evidence type="ECO:0000313" key="1">
    <source>
        <dbReference type="EMBL" id="MFH7564205.1"/>
    </source>
</evidence>
<gene>
    <name evidence="1" type="ORF">AB9R89_02560</name>
</gene>
<sequence length="201" mass="22684">MSDKYLDDDELAMLAGLFRDSADRTDVPLMIAMDASLRALLEKASALELRMELNNQVLHFPVQLPAQLNEAQLTAPLITSDGLHPRAWRLPAPEGLSLVYRNGKRVAADIQDLSVNGMRLLSRRCLFAHRATRNVLMKLNTELTIPLSMTLVRQHRGNQFWLTSVTFELAVAERLVLSEFVFRGFIRELNKTTKQPDEAAS</sequence>
<keyword evidence="2" id="KW-1185">Reference proteome</keyword>